<keyword evidence="11" id="KW-1185">Reference proteome</keyword>
<sequence length="272" mass="29051">MATTPNDPAQPSKAEEQRLREQQVLMREVDEAVRNDEVANAWKQYGKPLIAGVVLGLAAFGGYLFWQGRQEAAKEEQSEALVQAMDELTAGNFDVADRELAVVGDDDGSAPGTRASALMLRAAIALEQDRVNDAVALYDRVVNDEDAPAPLRDASLVRLVSANFDNMDKQQVIDRLRPLATPGNPWFGSAGELVAHAYLEQNKPDQAGPLLVQIAKDEDVPETVRARVRQLAGRYGFDAIDDVNSLLRGANPAAGAAEGAAPSAAPAAAPAE</sequence>
<dbReference type="GO" id="GO:0005886">
    <property type="term" value="C:plasma membrane"/>
    <property type="evidence" value="ECO:0007669"/>
    <property type="project" value="UniProtKB-SubCell"/>
</dbReference>
<evidence type="ECO:0000256" key="8">
    <source>
        <dbReference type="SAM" id="Phobius"/>
    </source>
</evidence>
<protein>
    <submittedName>
        <fullName evidence="10">Tetratricopeptide repeat protein</fullName>
    </submittedName>
</protein>
<reference evidence="10 11" key="1">
    <citation type="submission" date="2019-12" db="EMBL/GenBank/DDBJ databases">
        <title>Genomic-based taxomic classification of the family Erythrobacteraceae.</title>
        <authorList>
            <person name="Xu L."/>
        </authorList>
    </citation>
    <scope>NUCLEOTIDE SEQUENCE [LARGE SCALE GENOMIC DNA]</scope>
    <source>
        <strain evidence="10 11">M0322</strain>
    </source>
</reference>
<keyword evidence="5 8" id="KW-1133">Transmembrane helix</keyword>
<evidence type="ECO:0000313" key="11">
    <source>
        <dbReference type="Proteomes" id="UP000466966"/>
    </source>
</evidence>
<keyword evidence="6 8" id="KW-0472">Membrane</keyword>
<feature type="domain" description="Ancillary SecYEG translocon subunit/Cell division coordinator CpoB TPR" evidence="9">
    <location>
        <begin position="42"/>
        <end position="207"/>
    </location>
</feature>
<dbReference type="Proteomes" id="UP000466966">
    <property type="component" value="Unassembled WGS sequence"/>
</dbReference>
<dbReference type="InterPro" id="IPR018704">
    <property type="entry name" value="SecYEG/CpoB_TPR"/>
</dbReference>
<dbReference type="Pfam" id="PF09976">
    <property type="entry name" value="TPR_21"/>
    <property type="match status" value="1"/>
</dbReference>
<comment type="caution">
    <text evidence="10">The sequence shown here is derived from an EMBL/GenBank/DDBJ whole genome shotgun (WGS) entry which is preliminary data.</text>
</comment>
<evidence type="ECO:0000256" key="5">
    <source>
        <dbReference type="ARBA" id="ARBA00022989"/>
    </source>
</evidence>
<feature type="transmembrane region" description="Helical" evidence="8">
    <location>
        <begin position="49"/>
        <end position="66"/>
    </location>
</feature>
<dbReference type="PANTHER" id="PTHR38035:SF1">
    <property type="entry name" value="ANCILLARY SECYEG TRANSLOCON SUBUNIT"/>
    <property type="match status" value="1"/>
</dbReference>
<organism evidence="10 11">
    <name type="scientific">Alteraurantiacibacter buctensis</name>
    <dbReference type="NCBI Taxonomy" id="1503981"/>
    <lineage>
        <taxon>Bacteria</taxon>
        <taxon>Pseudomonadati</taxon>
        <taxon>Pseudomonadota</taxon>
        <taxon>Alphaproteobacteria</taxon>
        <taxon>Sphingomonadales</taxon>
        <taxon>Erythrobacteraceae</taxon>
        <taxon>Alteraurantiacibacter</taxon>
    </lineage>
</organism>
<evidence type="ECO:0000256" key="2">
    <source>
        <dbReference type="ARBA" id="ARBA00004236"/>
    </source>
</evidence>
<dbReference type="OrthoDB" id="7173339at2"/>
<accession>A0A844YWD9</accession>
<dbReference type="RefSeq" id="WP_160771240.1">
    <property type="nucleotide sequence ID" value="NZ_WTYV01000002.1"/>
</dbReference>
<comment type="subcellular location">
    <subcellularLocation>
        <location evidence="2">Cell membrane</location>
    </subcellularLocation>
    <subcellularLocation>
        <location evidence="1">Membrane</location>
        <topology evidence="1">Single-pass membrane protein</topology>
    </subcellularLocation>
</comment>
<evidence type="ECO:0000256" key="4">
    <source>
        <dbReference type="ARBA" id="ARBA00022692"/>
    </source>
</evidence>
<dbReference type="InterPro" id="IPR026039">
    <property type="entry name" value="YfgM"/>
</dbReference>
<dbReference type="AlphaFoldDB" id="A0A844YWD9"/>
<evidence type="ECO:0000256" key="7">
    <source>
        <dbReference type="ARBA" id="ARBA00023186"/>
    </source>
</evidence>
<proteinExistence type="predicted"/>
<evidence type="ECO:0000313" key="10">
    <source>
        <dbReference type="EMBL" id="MXO71310.1"/>
    </source>
</evidence>
<evidence type="ECO:0000256" key="3">
    <source>
        <dbReference type="ARBA" id="ARBA00022475"/>
    </source>
</evidence>
<evidence type="ECO:0000256" key="1">
    <source>
        <dbReference type="ARBA" id="ARBA00004167"/>
    </source>
</evidence>
<dbReference type="GO" id="GO:0044877">
    <property type="term" value="F:protein-containing complex binding"/>
    <property type="evidence" value="ECO:0007669"/>
    <property type="project" value="InterPro"/>
</dbReference>
<keyword evidence="3" id="KW-1003">Cell membrane</keyword>
<name>A0A844YWD9_9SPHN</name>
<keyword evidence="7" id="KW-0143">Chaperone</keyword>
<gene>
    <name evidence="10" type="ORF">GRI99_06610</name>
</gene>
<keyword evidence="4 8" id="KW-0812">Transmembrane</keyword>
<evidence type="ECO:0000256" key="6">
    <source>
        <dbReference type="ARBA" id="ARBA00023136"/>
    </source>
</evidence>
<evidence type="ECO:0000259" key="9">
    <source>
        <dbReference type="Pfam" id="PF09976"/>
    </source>
</evidence>
<dbReference type="PANTHER" id="PTHR38035">
    <property type="entry name" value="UPF0070 PROTEIN YFGM"/>
    <property type="match status" value="1"/>
</dbReference>
<dbReference type="EMBL" id="WTYV01000002">
    <property type="protein sequence ID" value="MXO71310.1"/>
    <property type="molecule type" value="Genomic_DNA"/>
</dbReference>